<dbReference type="InterPro" id="IPR036265">
    <property type="entry name" value="HIT-like_sf"/>
</dbReference>
<dbReference type="InterPro" id="IPR011146">
    <property type="entry name" value="HIT-like"/>
</dbReference>
<dbReference type="SUPFAM" id="SSF54197">
    <property type="entry name" value="HIT-like"/>
    <property type="match status" value="1"/>
</dbReference>
<evidence type="ECO:0000259" key="4">
    <source>
        <dbReference type="PROSITE" id="PS51084"/>
    </source>
</evidence>
<proteinExistence type="predicted"/>
<reference evidence="5" key="2">
    <citation type="journal article" date="2021" name="PeerJ">
        <title>Extensive microbial diversity within the chicken gut microbiome revealed by metagenomics and culture.</title>
        <authorList>
            <person name="Gilroy R."/>
            <person name="Ravi A."/>
            <person name="Getino M."/>
            <person name="Pursley I."/>
            <person name="Horton D.L."/>
            <person name="Alikhan N.F."/>
            <person name="Baker D."/>
            <person name="Gharbi K."/>
            <person name="Hall N."/>
            <person name="Watson M."/>
            <person name="Adriaenssens E.M."/>
            <person name="Foster-Nyarko E."/>
            <person name="Jarju S."/>
            <person name="Secka A."/>
            <person name="Antonio M."/>
            <person name="Oren A."/>
            <person name="Chaudhuri R.R."/>
            <person name="La Ragione R."/>
            <person name="Hildebrand F."/>
            <person name="Pallen M.J."/>
        </authorList>
    </citation>
    <scope>NUCLEOTIDE SEQUENCE</scope>
    <source>
        <strain evidence="5">ChiSxjej2B14-8506</strain>
    </source>
</reference>
<dbReference type="CDD" id="cd01276">
    <property type="entry name" value="PKCI_related"/>
    <property type="match status" value="1"/>
</dbReference>
<dbReference type="InterPro" id="IPR001310">
    <property type="entry name" value="Histidine_triad_HIT"/>
</dbReference>
<feature type="domain" description="HIT" evidence="4">
    <location>
        <begin position="5"/>
        <end position="114"/>
    </location>
</feature>
<dbReference type="AlphaFoldDB" id="A0A9D1S3P3"/>
<comment type="caution">
    <text evidence="5">The sequence shown here is derived from an EMBL/GenBank/DDBJ whole genome shotgun (WGS) entry which is preliminary data.</text>
</comment>
<evidence type="ECO:0000256" key="2">
    <source>
        <dbReference type="PIRSR" id="PIRSR601310-3"/>
    </source>
</evidence>
<reference evidence="5" key="1">
    <citation type="submission" date="2020-10" db="EMBL/GenBank/DDBJ databases">
        <authorList>
            <person name="Gilroy R."/>
        </authorList>
    </citation>
    <scope>NUCLEOTIDE SEQUENCE</scope>
    <source>
        <strain evidence="5">ChiSxjej2B14-8506</strain>
    </source>
</reference>
<dbReference type="Proteomes" id="UP000824123">
    <property type="component" value="Unassembled WGS sequence"/>
</dbReference>
<evidence type="ECO:0000313" key="5">
    <source>
        <dbReference type="EMBL" id="HIU45726.1"/>
    </source>
</evidence>
<gene>
    <name evidence="5" type="ORF">IAC59_00530</name>
</gene>
<feature type="active site" description="Tele-AMP-histidine intermediate" evidence="1">
    <location>
        <position position="100"/>
    </location>
</feature>
<evidence type="ECO:0000256" key="3">
    <source>
        <dbReference type="PROSITE-ProRule" id="PRU00464"/>
    </source>
</evidence>
<evidence type="ECO:0000313" key="6">
    <source>
        <dbReference type="Proteomes" id="UP000824123"/>
    </source>
</evidence>
<feature type="short sequence motif" description="Histidine triad motif" evidence="2 3">
    <location>
        <begin position="98"/>
        <end position="102"/>
    </location>
</feature>
<dbReference type="PANTHER" id="PTHR23089">
    <property type="entry name" value="HISTIDINE TRIAD HIT PROTEIN"/>
    <property type="match status" value="1"/>
</dbReference>
<dbReference type="Gene3D" id="3.30.428.10">
    <property type="entry name" value="HIT-like"/>
    <property type="match status" value="1"/>
</dbReference>
<dbReference type="PRINTS" id="PR00332">
    <property type="entry name" value="HISTRIAD"/>
</dbReference>
<protein>
    <submittedName>
        <fullName evidence="5">Histidine triad nucleotide-binding protein</fullName>
    </submittedName>
</protein>
<dbReference type="GO" id="GO:0003824">
    <property type="term" value="F:catalytic activity"/>
    <property type="evidence" value="ECO:0007669"/>
    <property type="project" value="InterPro"/>
</dbReference>
<evidence type="ECO:0000256" key="1">
    <source>
        <dbReference type="PIRSR" id="PIRSR601310-1"/>
    </source>
</evidence>
<organism evidence="5 6">
    <name type="scientific">Candidatus Fimadaptatus faecigallinarum</name>
    <dbReference type="NCBI Taxonomy" id="2840814"/>
    <lineage>
        <taxon>Bacteria</taxon>
        <taxon>Bacillati</taxon>
        <taxon>Bacillota</taxon>
        <taxon>Clostridia</taxon>
        <taxon>Eubacteriales</taxon>
        <taxon>Candidatus Fimadaptatus</taxon>
    </lineage>
</organism>
<dbReference type="Pfam" id="PF01230">
    <property type="entry name" value="HIT"/>
    <property type="match status" value="1"/>
</dbReference>
<accession>A0A9D1S3P3</accession>
<sequence length="114" mass="12529">MSDCLFCKIAAGEIPSNKVYEDEYVYAFRDINPQAPVHILVIPKAHVASVLECAALPEGMCDRLMKVCGDIARAEGLDKTGFRIVSNCGDDACQSVHHWHIHILGGRKMADKMA</sequence>
<name>A0A9D1S3P3_9FIRM</name>
<dbReference type="EMBL" id="DVNK01000005">
    <property type="protein sequence ID" value="HIU45726.1"/>
    <property type="molecule type" value="Genomic_DNA"/>
</dbReference>
<dbReference type="PROSITE" id="PS51084">
    <property type="entry name" value="HIT_2"/>
    <property type="match status" value="1"/>
</dbReference>